<dbReference type="InterPro" id="IPR027417">
    <property type="entry name" value="P-loop_NTPase"/>
</dbReference>
<evidence type="ECO:0000259" key="7">
    <source>
        <dbReference type="PROSITE" id="PS50112"/>
    </source>
</evidence>
<gene>
    <name evidence="8" type="ORF">SAMN05446037_1011126</name>
</gene>
<dbReference type="SUPFAM" id="SSF46689">
    <property type="entry name" value="Homeodomain-like"/>
    <property type="match status" value="1"/>
</dbReference>
<dbReference type="InterPro" id="IPR009057">
    <property type="entry name" value="Homeodomain-like_sf"/>
</dbReference>
<dbReference type="PRINTS" id="PR01590">
    <property type="entry name" value="HTHFIS"/>
</dbReference>
<dbReference type="Pfam" id="PF00158">
    <property type="entry name" value="Sigma54_activat"/>
    <property type="match status" value="1"/>
</dbReference>
<dbReference type="PANTHER" id="PTHR32071">
    <property type="entry name" value="TRANSCRIPTIONAL REGULATORY PROTEIN"/>
    <property type="match status" value="1"/>
</dbReference>
<dbReference type="Gene3D" id="3.40.50.300">
    <property type="entry name" value="P-loop containing nucleotide triphosphate hydrolases"/>
    <property type="match status" value="1"/>
</dbReference>
<evidence type="ECO:0000256" key="1">
    <source>
        <dbReference type="ARBA" id="ARBA00022741"/>
    </source>
</evidence>
<evidence type="ECO:0000256" key="3">
    <source>
        <dbReference type="ARBA" id="ARBA00023015"/>
    </source>
</evidence>
<dbReference type="GO" id="GO:0005524">
    <property type="term" value="F:ATP binding"/>
    <property type="evidence" value="ECO:0007669"/>
    <property type="project" value="UniProtKB-KW"/>
</dbReference>
<keyword evidence="9" id="KW-1185">Reference proteome</keyword>
<evidence type="ECO:0000313" key="9">
    <source>
        <dbReference type="Proteomes" id="UP000198304"/>
    </source>
</evidence>
<dbReference type="InterPro" id="IPR025943">
    <property type="entry name" value="Sigma_54_int_dom_ATP-bd_2"/>
</dbReference>
<evidence type="ECO:0000256" key="4">
    <source>
        <dbReference type="ARBA" id="ARBA00023125"/>
    </source>
</evidence>
<dbReference type="SUPFAM" id="SSF55785">
    <property type="entry name" value="PYP-like sensor domain (PAS domain)"/>
    <property type="match status" value="2"/>
</dbReference>
<feature type="domain" description="PAS" evidence="7">
    <location>
        <begin position="6"/>
        <end position="49"/>
    </location>
</feature>
<feature type="domain" description="Sigma-54 factor interaction" evidence="6">
    <location>
        <begin position="261"/>
        <end position="491"/>
    </location>
</feature>
<dbReference type="CDD" id="cd00130">
    <property type="entry name" value="PAS"/>
    <property type="match status" value="1"/>
</dbReference>
<dbReference type="PROSITE" id="PS00675">
    <property type="entry name" value="SIGMA54_INTERACT_1"/>
    <property type="match status" value="1"/>
</dbReference>
<evidence type="ECO:0000256" key="2">
    <source>
        <dbReference type="ARBA" id="ARBA00022840"/>
    </source>
</evidence>
<dbReference type="SUPFAM" id="SSF52540">
    <property type="entry name" value="P-loop containing nucleoside triphosphate hydrolases"/>
    <property type="match status" value="1"/>
</dbReference>
<protein>
    <submittedName>
        <fullName evidence="8">PAS domain S-box-containing protein</fullName>
    </submittedName>
</protein>
<evidence type="ECO:0000313" key="8">
    <source>
        <dbReference type="EMBL" id="SNS50323.1"/>
    </source>
</evidence>
<dbReference type="Pfam" id="PF25601">
    <property type="entry name" value="AAA_lid_14"/>
    <property type="match status" value="1"/>
</dbReference>
<dbReference type="InterPro" id="IPR000014">
    <property type="entry name" value="PAS"/>
</dbReference>
<dbReference type="InterPro" id="IPR003593">
    <property type="entry name" value="AAA+_ATPase"/>
</dbReference>
<keyword evidence="1" id="KW-0547">Nucleotide-binding</keyword>
<dbReference type="InterPro" id="IPR025944">
    <property type="entry name" value="Sigma_54_int_dom_CS"/>
</dbReference>
<dbReference type="PROSITE" id="PS50045">
    <property type="entry name" value="SIGMA54_INTERACT_4"/>
    <property type="match status" value="1"/>
</dbReference>
<dbReference type="FunFam" id="3.40.50.300:FF:000006">
    <property type="entry name" value="DNA-binding transcriptional regulator NtrC"/>
    <property type="match status" value="1"/>
</dbReference>
<dbReference type="Pfam" id="PF02954">
    <property type="entry name" value="HTH_8"/>
    <property type="match status" value="1"/>
</dbReference>
<dbReference type="EMBL" id="FZOJ01000011">
    <property type="protein sequence ID" value="SNS50323.1"/>
    <property type="molecule type" value="Genomic_DNA"/>
</dbReference>
<dbReference type="Proteomes" id="UP000198304">
    <property type="component" value="Unassembled WGS sequence"/>
</dbReference>
<sequence>MENDKIHENFDRVLDMVFNGVAIFDLRGKISFCNNSFAEIIGKDKDILMVKDFSSIFQKKLEKIEENHQENQFTKEIQIHHKQLLCRVTPLCVGETAIGKVVVIKDITKEKDAGYQLKELKESVEMIGELFDNAYYGMVFVDHEGKIVKWNYEKLMGIKEKDVLNKYVEDVIENTRLHIVAKTGEKEIGSIQKIQGHDMITSRVPIVKDGKVIGAAGTVMFKDVKELKALAKKLELLVSTVDRYKREITKFYEAKYTFKHIISENRHMLYLKEIARKVAQGNSTVLIQGESGTGKEIFAHAIHNASLRKYGSFVTINCASIPKELLEAELFGYEGGAFTGAKREGKLGKFELANEGTILLDEIGAMPLEMQAKLLRVLESHEFDRVGGTNPLKLDVRILASTNENLEEAIKKGTFRQDLYYRLNVIRIEIPPLRERKEDIPLLTKYIIENLAKELEMVPKEVTSQAMKLLSAYDWPGNIRELGNALERGMNVSYKDKIELEDLPEYLLKKIPVEKEDQEKSLKLKDIIADAEIKGILEALKESNGNRSLAAEKLGIHRTSLYKKIDAYGLDIKKI</sequence>
<proteinExistence type="predicted"/>
<dbReference type="InterPro" id="IPR025662">
    <property type="entry name" value="Sigma_54_int_dom_ATP-bd_1"/>
</dbReference>
<dbReference type="Gene3D" id="1.10.8.60">
    <property type="match status" value="1"/>
</dbReference>
<dbReference type="AlphaFoldDB" id="A0A239F227"/>
<accession>A0A239F227</accession>
<dbReference type="Gene3D" id="3.30.450.20">
    <property type="entry name" value="PAS domain"/>
    <property type="match status" value="2"/>
</dbReference>
<dbReference type="CDD" id="cd00009">
    <property type="entry name" value="AAA"/>
    <property type="match status" value="1"/>
</dbReference>
<name>A0A239F227_9FIRM</name>
<dbReference type="Gene3D" id="1.10.10.60">
    <property type="entry name" value="Homeodomain-like"/>
    <property type="match status" value="1"/>
</dbReference>
<dbReference type="SMART" id="SM00382">
    <property type="entry name" value="AAA"/>
    <property type="match status" value="1"/>
</dbReference>
<keyword evidence="4" id="KW-0238">DNA-binding</keyword>
<dbReference type="GO" id="GO:0043565">
    <property type="term" value="F:sequence-specific DNA binding"/>
    <property type="evidence" value="ECO:0007669"/>
    <property type="project" value="InterPro"/>
</dbReference>
<dbReference type="InterPro" id="IPR035965">
    <property type="entry name" value="PAS-like_dom_sf"/>
</dbReference>
<keyword evidence="5" id="KW-0804">Transcription</keyword>
<dbReference type="PANTHER" id="PTHR32071:SF57">
    <property type="entry name" value="C4-DICARBOXYLATE TRANSPORT TRANSCRIPTIONAL REGULATORY PROTEIN DCTD"/>
    <property type="match status" value="1"/>
</dbReference>
<evidence type="ECO:0000259" key="6">
    <source>
        <dbReference type="PROSITE" id="PS50045"/>
    </source>
</evidence>
<reference evidence="8 9" key="1">
    <citation type="submission" date="2017-06" db="EMBL/GenBank/DDBJ databases">
        <authorList>
            <person name="Kim H.J."/>
            <person name="Triplett B.A."/>
        </authorList>
    </citation>
    <scope>NUCLEOTIDE SEQUENCE [LARGE SCALE GENOMIC DNA]</scope>
    <source>
        <strain evidence="8 9">SCA</strain>
    </source>
</reference>
<dbReference type="InterPro" id="IPR002197">
    <property type="entry name" value="HTH_Fis"/>
</dbReference>
<organism evidence="8 9">
    <name type="scientific">Anaerovirgula multivorans</name>
    <dbReference type="NCBI Taxonomy" id="312168"/>
    <lineage>
        <taxon>Bacteria</taxon>
        <taxon>Bacillati</taxon>
        <taxon>Bacillota</taxon>
        <taxon>Clostridia</taxon>
        <taxon>Peptostreptococcales</taxon>
        <taxon>Natronincolaceae</taxon>
        <taxon>Anaerovirgula</taxon>
    </lineage>
</organism>
<dbReference type="SMART" id="SM00091">
    <property type="entry name" value="PAS"/>
    <property type="match status" value="2"/>
</dbReference>
<dbReference type="Pfam" id="PF13426">
    <property type="entry name" value="PAS_9"/>
    <property type="match status" value="1"/>
</dbReference>
<dbReference type="InterPro" id="IPR002078">
    <property type="entry name" value="Sigma_54_int"/>
</dbReference>
<keyword evidence="3" id="KW-0805">Transcription regulation</keyword>
<dbReference type="PROSITE" id="PS50112">
    <property type="entry name" value="PAS"/>
    <property type="match status" value="1"/>
</dbReference>
<evidence type="ECO:0000256" key="5">
    <source>
        <dbReference type="ARBA" id="ARBA00023163"/>
    </source>
</evidence>
<dbReference type="PROSITE" id="PS00688">
    <property type="entry name" value="SIGMA54_INTERACT_3"/>
    <property type="match status" value="1"/>
</dbReference>
<dbReference type="RefSeq" id="WP_176431360.1">
    <property type="nucleotide sequence ID" value="NZ_FZOJ01000011.1"/>
</dbReference>
<dbReference type="PROSITE" id="PS00676">
    <property type="entry name" value="SIGMA54_INTERACT_2"/>
    <property type="match status" value="1"/>
</dbReference>
<dbReference type="GO" id="GO:0006355">
    <property type="term" value="P:regulation of DNA-templated transcription"/>
    <property type="evidence" value="ECO:0007669"/>
    <property type="project" value="InterPro"/>
</dbReference>
<dbReference type="InterPro" id="IPR058031">
    <property type="entry name" value="AAA_lid_NorR"/>
</dbReference>
<keyword evidence="2" id="KW-0067">ATP-binding</keyword>